<organism evidence="4">
    <name type="scientific">Brassica napus</name>
    <name type="common">Rape</name>
    <dbReference type="NCBI Taxonomy" id="3708"/>
    <lineage>
        <taxon>Eukaryota</taxon>
        <taxon>Viridiplantae</taxon>
        <taxon>Streptophyta</taxon>
        <taxon>Embryophyta</taxon>
        <taxon>Tracheophyta</taxon>
        <taxon>Spermatophyta</taxon>
        <taxon>Magnoliopsida</taxon>
        <taxon>eudicotyledons</taxon>
        <taxon>Gunneridae</taxon>
        <taxon>Pentapetalae</taxon>
        <taxon>rosids</taxon>
        <taxon>malvids</taxon>
        <taxon>Brassicales</taxon>
        <taxon>Brassicaceae</taxon>
        <taxon>Brassiceae</taxon>
        <taxon>Brassica</taxon>
    </lineage>
</organism>
<proteinExistence type="predicted"/>
<dbReference type="GO" id="GO:0003677">
    <property type="term" value="F:DNA binding"/>
    <property type="evidence" value="ECO:0007669"/>
    <property type="project" value="InterPro"/>
</dbReference>
<evidence type="ECO:0000313" key="4">
    <source>
        <dbReference type="EMBL" id="CAF2128505.1"/>
    </source>
</evidence>
<dbReference type="Proteomes" id="UP001295469">
    <property type="component" value="Chromosome A03"/>
</dbReference>
<dbReference type="GO" id="GO:0140664">
    <property type="term" value="F:ATP-dependent DNA damage sensor activity"/>
    <property type="evidence" value="ECO:0007669"/>
    <property type="project" value="InterPro"/>
</dbReference>
<dbReference type="InterPro" id="IPR013632">
    <property type="entry name" value="Rad51_C"/>
</dbReference>
<protein>
    <submittedName>
        <fullName evidence="4">(rape) hypothetical protein</fullName>
    </submittedName>
</protein>
<name>A0A816W3W8_BRANA</name>
<dbReference type="InterPro" id="IPR027417">
    <property type="entry name" value="P-loop_NTPase"/>
</dbReference>
<keyword evidence="2" id="KW-0067">ATP-binding</keyword>
<dbReference type="AlphaFoldDB" id="A0A816W3W8"/>
<dbReference type="EMBL" id="HG994357">
    <property type="protein sequence ID" value="CAF2128505.1"/>
    <property type="molecule type" value="Genomic_DNA"/>
</dbReference>
<evidence type="ECO:0000259" key="3">
    <source>
        <dbReference type="PROSITE" id="PS50162"/>
    </source>
</evidence>
<dbReference type="GO" id="GO:0006281">
    <property type="term" value="P:DNA repair"/>
    <property type="evidence" value="ECO:0007669"/>
    <property type="project" value="InterPro"/>
</dbReference>
<dbReference type="PANTHER" id="PTHR22942:SF30">
    <property type="entry name" value="MEIOTIC RECOMBINATION PROTEIN DMC1_LIM15 HOMOLOG"/>
    <property type="match status" value="1"/>
</dbReference>
<sequence>MLKRCFCLQRKSVVRITTGCQALDDLLGGILSFAFRLVSLSRFDFHFRSGKTQLAHTLCVTTQAGFFPKVLLPKNMKGGNGKVAYIDTEGTLYP</sequence>
<dbReference type="GO" id="GO:0005524">
    <property type="term" value="F:ATP binding"/>
    <property type="evidence" value="ECO:0007669"/>
    <property type="project" value="UniProtKB-KW"/>
</dbReference>
<dbReference type="Gene3D" id="3.40.50.300">
    <property type="entry name" value="P-loop containing nucleotide triphosphate hydrolases"/>
    <property type="match status" value="1"/>
</dbReference>
<dbReference type="Pfam" id="PF08423">
    <property type="entry name" value="Rad51"/>
    <property type="match status" value="1"/>
</dbReference>
<accession>A0A816W3W8</accession>
<evidence type="ECO:0000256" key="1">
    <source>
        <dbReference type="ARBA" id="ARBA00022741"/>
    </source>
</evidence>
<keyword evidence="1" id="KW-0547">Nucleotide-binding</keyword>
<reference evidence="4" key="1">
    <citation type="submission" date="2021-01" db="EMBL/GenBank/DDBJ databases">
        <authorList>
            <consortium name="Genoscope - CEA"/>
            <person name="William W."/>
        </authorList>
    </citation>
    <scope>NUCLEOTIDE SEQUENCE</scope>
</reference>
<gene>
    <name evidence="4" type="ORF">DARMORV10_A03P43010.1</name>
</gene>
<dbReference type="PROSITE" id="PS50162">
    <property type="entry name" value="RECA_2"/>
    <property type="match status" value="1"/>
</dbReference>
<evidence type="ECO:0000256" key="2">
    <source>
        <dbReference type="ARBA" id="ARBA00022840"/>
    </source>
</evidence>
<feature type="domain" description="RecA family profile 1" evidence="3">
    <location>
        <begin position="12"/>
        <end position="94"/>
    </location>
</feature>
<dbReference type="SUPFAM" id="SSF52540">
    <property type="entry name" value="P-loop containing nucleoside triphosphate hydrolases"/>
    <property type="match status" value="1"/>
</dbReference>
<dbReference type="PANTHER" id="PTHR22942">
    <property type="entry name" value="RECA/RAD51/RADA DNA STRAND-PAIRING FAMILY MEMBER"/>
    <property type="match status" value="1"/>
</dbReference>
<dbReference type="InterPro" id="IPR020588">
    <property type="entry name" value="RecA_ATP-bd"/>
</dbReference>